<dbReference type="GeneID" id="74306574"/>
<protein>
    <submittedName>
        <fullName evidence="3">ArsA family ATPase</fullName>
    </submittedName>
</protein>
<dbReference type="InterPro" id="IPR025723">
    <property type="entry name" value="ArsA/GET3_ATPase-like"/>
</dbReference>
<dbReference type="Gene3D" id="3.40.50.300">
    <property type="entry name" value="P-loop containing nucleotide triphosphate hydrolases"/>
    <property type="match status" value="1"/>
</dbReference>
<dbReference type="AlphaFoldDB" id="A0A9E7PQP0"/>
<dbReference type="GO" id="GO:0071816">
    <property type="term" value="P:tail-anchored membrane protein insertion into ER membrane"/>
    <property type="evidence" value="ECO:0007669"/>
    <property type="project" value="TreeGrafter"/>
</dbReference>
<dbReference type="GO" id="GO:0005524">
    <property type="term" value="F:ATP binding"/>
    <property type="evidence" value="ECO:0007669"/>
    <property type="project" value="InterPro"/>
</dbReference>
<dbReference type="NCBIfam" id="TIGR00345">
    <property type="entry name" value="GET3_arsA_TRC40"/>
    <property type="match status" value="1"/>
</dbReference>
<name>A0A9E7PQP0_9EURY</name>
<reference evidence="3" key="1">
    <citation type="submission" date="2022-04" db="EMBL/GenBank/DDBJ databases">
        <title>Complete genome of Methanoplanus endosymbiosus DSM 3599.</title>
        <authorList>
            <person name="Chen S.-C."/>
            <person name="You Y.-T."/>
            <person name="Zhou Y.-Z."/>
            <person name="Lai M.-C."/>
        </authorList>
    </citation>
    <scope>NUCLEOTIDE SEQUENCE</scope>
    <source>
        <strain evidence="3">DSM 3599</strain>
    </source>
</reference>
<gene>
    <name evidence="3" type="ORF">L6E24_02725</name>
</gene>
<dbReference type="KEGG" id="mend:L6E24_02725"/>
<dbReference type="GO" id="GO:0016887">
    <property type="term" value="F:ATP hydrolysis activity"/>
    <property type="evidence" value="ECO:0007669"/>
    <property type="project" value="InterPro"/>
</dbReference>
<dbReference type="Proteomes" id="UP001060368">
    <property type="component" value="Chromosome"/>
</dbReference>
<keyword evidence="4" id="KW-1185">Reference proteome</keyword>
<proteinExistence type="inferred from homology"/>
<dbReference type="InterPro" id="IPR027417">
    <property type="entry name" value="P-loop_NTPase"/>
</dbReference>
<dbReference type="RefSeq" id="WP_257743191.1">
    <property type="nucleotide sequence ID" value="NZ_CP096115.1"/>
</dbReference>
<evidence type="ECO:0000313" key="4">
    <source>
        <dbReference type="Proteomes" id="UP001060368"/>
    </source>
</evidence>
<feature type="domain" description="ArsA/GET3 Anion-transporting ATPase-like" evidence="2">
    <location>
        <begin position="20"/>
        <end position="321"/>
    </location>
</feature>
<evidence type="ECO:0000259" key="2">
    <source>
        <dbReference type="Pfam" id="PF02374"/>
    </source>
</evidence>
<dbReference type="PANTHER" id="PTHR10803">
    <property type="entry name" value="ARSENICAL PUMP-DRIVING ATPASE ARSENITE-TRANSLOCATING ATPASE"/>
    <property type="match status" value="1"/>
</dbReference>
<dbReference type="PANTHER" id="PTHR10803:SF3">
    <property type="entry name" value="ATPASE GET3"/>
    <property type="match status" value="1"/>
</dbReference>
<dbReference type="InterPro" id="IPR016300">
    <property type="entry name" value="ATPase_ArsA/GET3"/>
</dbReference>
<evidence type="ECO:0000313" key="3">
    <source>
        <dbReference type="EMBL" id="UUX93051.1"/>
    </source>
</evidence>
<evidence type="ECO:0000256" key="1">
    <source>
        <dbReference type="ARBA" id="ARBA00011040"/>
    </source>
</evidence>
<dbReference type="CDD" id="cd02035">
    <property type="entry name" value="ArsA"/>
    <property type="match status" value="1"/>
</dbReference>
<dbReference type="EMBL" id="CP096115">
    <property type="protein sequence ID" value="UUX93051.1"/>
    <property type="molecule type" value="Genomic_DNA"/>
</dbReference>
<comment type="similarity">
    <text evidence="1">Belongs to the arsA ATPase family.</text>
</comment>
<sequence length="333" mass="36889">MAGNGLLKQDFERIIQDSQTKLIIFGGKGGVGKTTCASAASVNLAEKKKKVLLISSDPASSVSDIFQREIGGEITEINEYLSAVEIKPEQFSEEFQSTYGDLFYKIISSIIPVKKSDTEIIPDEIAPGVEELFLLAYIMNMLSEDYDAIVLDTAPTGHTMRLLHLPDQIGKYAKAGITLNSKISGKIDTIKVWFDMDTSEDILKNTLNELLSSVESIKNVLINPDITEFIPVMIPEFLSVSETVRLINELDLNKIQVKRLIINGITPQNNCIFCGKRRKMQKKYIDETIDKCGSKMQIITAPLFPEEIAGINSVAKFASEIFPGDESAIDLLQ</sequence>
<organism evidence="3 4">
    <name type="scientific">Methanoplanus endosymbiosus</name>
    <dbReference type="NCBI Taxonomy" id="33865"/>
    <lineage>
        <taxon>Archaea</taxon>
        <taxon>Methanobacteriati</taxon>
        <taxon>Methanobacteriota</taxon>
        <taxon>Stenosarchaea group</taxon>
        <taxon>Methanomicrobia</taxon>
        <taxon>Methanomicrobiales</taxon>
        <taxon>Methanomicrobiaceae</taxon>
        <taxon>Methanoplanus</taxon>
    </lineage>
</organism>
<dbReference type="Pfam" id="PF02374">
    <property type="entry name" value="ArsA_ATPase"/>
    <property type="match status" value="1"/>
</dbReference>
<accession>A0A9E7PQP0</accession>
<dbReference type="SUPFAM" id="SSF52540">
    <property type="entry name" value="P-loop containing nucleoside triphosphate hydrolases"/>
    <property type="match status" value="1"/>
</dbReference>